<dbReference type="PANTHER" id="PTHR12526">
    <property type="entry name" value="GLYCOSYLTRANSFERASE"/>
    <property type="match status" value="1"/>
</dbReference>
<reference evidence="2 3" key="1">
    <citation type="submission" date="2018-07" db="EMBL/GenBank/DDBJ databases">
        <title>Oceanihabitans testaceum sp. nov., isolated from marine sediment.</title>
        <authorList>
            <person name="Li C.-M."/>
        </authorList>
    </citation>
    <scope>NUCLEOTIDE SEQUENCE [LARGE SCALE GENOMIC DNA]</scope>
    <source>
        <strain evidence="2 3">S9-10</strain>
    </source>
</reference>
<organism evidence="2 3">
    <name type="scientific">Oceanihabitans sediminis</name>
    <dbReference type="NCBI Taxonomy" id="1812012"/>
    <lineage>
        <taxon>Bacteria</taxon>
        <taxon>Pseudomonadati</taxon>
        <taxon>Bacteroidota</taxon>
        <taxon>Flavobacteriia</taxon>
        <taxon>Flavobacteriales</taxon>
        <taxon>Flavobacteriaceae</taxon>
        <taxon>Oceanihabitans</taxon>
    </lineage>
</organism>
<dbReference type="EMBL" id="QPIG01000006">
    <property type="protein sequence ID" value="RCU56491.1"/>
    <property type="molecule type" value="Genomic_DNA"/>
</dbReference>
<keyword evidence="2" id="KW-0808">Transferase</keyword>
<dbReference type="Gene3D" id="3.40.50.2000">
    <property type="entry name" value="Glycogen Phosphorylase B"/>
    <property type="match status" value="2"/>
</dbReference>
<sequence length="334" mass="38787">MLFQLGYQVHIVSVLNIIEYEYAGELLNLGELKEKKDGFFARWNRLQVFKNYLKKHQFHCIIDNRTRNSWLRETIIAKWLYAAYKTIYVIRSYNLEYYFPKRDNLSKYQYQNAAAIVSVSKEIQSLVEKKYGFNNVTTIYNPIERYSIEESETPTINYKYILAYGRLDDAVKNYSLLLDAYSKSSLAKEKMKLIILGSGDDLELLKRKVASLQLLEDVMFLPFVKNPLPIVSKAKFVCLTSRFEGFPRVLIESLSVGVPVVSVNCKSGPEEIISNKQNGLLVENFDEKALAEAMDSFIFDKELYEKCKGKAKQSVERFSIEAISKDWKNLIERI</sequence>
<dbReference type="GO" id="GO:0016757">
    <property type="term" value="F:glycosyltransferase activity"/>
    <property type="evidence" value="ECO:0007669"/>
    <property type="project" value="InterPro"/>
</dbReference>
<protein>
    <submittedName>
        <fullName evidence="2">Glycosyltransferase family 4 protein</fullName>
    </submittedName>
</protein>
<evidence type="ECO:0000259" key="1">
    <source>
        <dbReference type="Pfam" id="PF00534"/>
    </source>
</evidence>
<gene>
    <name evidence="2" type="ORF">DU428_12935</name>
</gene>
<dbReference type="Proteomes" id="UP000252249">
    <property type="component" value="Unassembled WGS sequence"/>
</dbReference>
<evidence type="ECO:0000313" key="2">
    <source>
        <dbReference type="EMBL" id="RCU56491.1"/>
    </source>
</evidence>
<dbReference type="OrthoDB" id="798298at2"/>
<proteinExistence type="predicted"/>
<feature type="domain" description="Glycosyl transferase family 1" evidence="1">
    <location>
        <begin position="157"/>
        <end position="313"/>
    </location>
</feature>
<dbReference type="InterPro" id="IPR001296">
    <property type="entry name" value="Glyco_trans_1"/>
</dbReference>
<dbReference type="PANTHER" id="PTHR12526:SF630">
    <property type="entry name" value="GLYCOSYLTRANSFERASE"/>
    <property type="match status" value="1"/>
</dbReference>
<comment type="caution">
    <text evidence="2">The sequence shown here is derived from an EMBL/GenBank/DDBJ whole genome shotgun (WGS) entry which is preliminary data.</text>
</comment>
<name>A0A368P5B7_9FLAO</name>
<keyword evidence="3" id="KW-1185">Reference proteome</keyword>
<dbReference type="AlphaFoldDB" id="A0A368P5B7"/>
<accession>A0A368P5B7</accession>
<dbReference type="Pfam" id="PF00534">
    <property type="entry name" value="Glycos_transf_1"/>
    <property type="match status" value="1"/>
</dbReference>
<evidence type="ECO:0000313" key="3">
    <source>
        <dbReference type="Proteomes" id="UP000252249"/>
    </source>
</evidence>
<dbReference type="SUPFAM" id="SSF53756">
    <property type="entry name" value="UDP-Glycosyltransferase/glycogen phosphorylase"/>
    <property type="match status" value="1"/>
</dbReference>